<keyword evidence="1" id="KW-1133">Transmembrane helix</keyword>
<feature type="transmembrane region" description="Helical" evidence="1">
    <location>
        <begin position="12"/>
        <end position="32"/>
    </location>
</feature>
<keyword evidence="3" id="KW-1185">Reference proteome</keyword>
<protein>
    <submittedName>
        <fullName evidence="2">Uncharacterized protein</fullName>
    </submittedName>
</protein>
<sequence>MFLKAENCAGLLCIILFKNGGIVLFTQALYFYNFSA</sequence>
<dbReference type="EMBL" id="CP006643">
    <property type="protein sequence ID" value="AGX02966.1"/>
    <property type="molecule type" value="Genomic_DNA"/>
</dbReference>
<gene>
    <name evidence="2" type="ORF">N288_05055</name>
</gene>
<evidence type="ECO:0000313" key="2">
    <source>
        <dbReference type="EMBL" id="AGX02966.1"/>
    </source>
</evidence>
<dbReference type="STRING" id="1367477.N288_05055"/>
<dbReference type="KEGG" id="bif:N288_05055"/>
<dbReference type="AlphaFoldDB" id="U5L888"/>
<proteinExistence type="predicted"/>
<keyword evidence="1" id="KW-0472">Membrane</keyword>
<evidence type="ECO:0000313" key="3">
    <source>
        <dbReference type="Proteomes" id="UP000017805"/>
    </source>
</evidence>
<evidence type="ECO:0000256" key="1">
    <source>
        <dbReference type="SAM" id="Phobius"/>
    </source>
</evidence>
<organism evidence="2 3">
    <name type="scientific">Bacillus infantis NRRL B-14911</name>
    <dbReference type="NCBI Taxonomy" id="1367477"/>
    <lineage>
        <taxon>Bacteria</taxon>
        <taxon>Bacillati</taxon>
        <taxon>Bacillota</taxon>
        <taxon>Bacilli</taxon>
        <taxon>Bacillales</taxon>
        <taxon>Bacillaceae</taxon>
        <taxon>Bacillus</taxon>
    </lineage>
</organism>
<accession>U5L888</accession>
<dbReference type="HOGENOM" id="CLU_3354528_0_0_9"/>
<dbReference type="Proteomes" id="UP000017805">
    <property type="component" value="Chromosome"/>
</dbReference>
<reference evidence="2 3" key="1">
    <citation type="submission" date="2013-07" db="EMBL/GenBank/DDBJ databases">
        <title>Complete genome sequence of Bacillus infantis NRRL B-14911 that has potential to induce cardiac disease by antigenic mimicry.</title>
        <authorList>
            <person name="Massilamany C."/>
            <person name="Smith T.P.L."/>
            <person name="Loy J.D."/>
            <person name="Barletta R."/>
            <person name="Reddy J."/>
        </authorList>
    </citation>
    <scope>NUCLEOTIDE SEQUENCE [LARGE SCALE GENOMIC DNA]</scope>
    <source>
        <strain evidence="2 3">NRRL B-14911</strain>
    </source>
</reference>
<name>U5L888_9BACI</name>
<keyword evidence="1" id="KW-0812">Transmembrane</keyword>